<evidence type="ECO:0000256" key="2">
    <source>
        <dbReference type="ARBA" id="ARBA00022801"/>
    </source>
</evidence>
<keyword evidence="4" id="KW-0067">ATP-binding</keyword>
<evidence type="ECO:0000256" key="3">
    <source>
        <dbReference type="ARBA" id="ARBA00022806"/>
    </source>
</evidence>
<feature type="domain" description="Helicase C-terminal" evidence="7">
    <location>
        <begin position="232"/>
        <end position="428"/>
    </location>
</feature>
<evidence type="ECO:0000313" key="9">
    <source>
        <dbReference type="Proteomes" id="UP000252008"/>
    </source>
</evidence>
<gene>
    <name evidence="8" type="ORF">MPP7335_00750</name>
</gene>
<feature type="domain" description="Helicase ATP-binding" evidence="6">
    <location>
        <begin position="52"/>
        <end position="208"/>
    </location>
</feature>
<dbReference type="Proteomes" id="UP000252008">
    <property type="component" value="Unassembled WGS sequence"/>
</dbReference>
<evidence type="ECO:0000256" key="1">
    <source>
        <dbReference type="ARBA" id="ARBA00022741"/>
    </source>
</evidence>
<evidence type="ECO:0000256" key="4">
    <source>
        <dbReference type="ARBA" id="ARBA00022840"/>
    </source>
</evidence>
<proteinExistence type="predicted"/>
<dbReference type="PROSITE" id="PS51192">
    <property type="entry name" value="HELICASE_ATP_BIND_1"/>
    <property type="match status" value="1"/>
</dbReference>
<name>A0A375YD18_MYCPF</name>
<dbReference type="SUPFAM" id="SSF52540">
    <property type="entry name" value="P-loop containing nucleoside triphosphate hydrolases"/>
    <property type="match status" value="1"/>
</dbReference>
<dbReference type="CDD" id="cd17921">
    <property type="entry name" value="DEXHc_Ski2"/>
    <property type="match status" value="1"/>
</dbReference>
<evidence type="ECO:0000259" key="6">
    <source>
        <dbReference type="PROSITE" id="PS51192"/>
    </source>
</evidence>
<evidence type="ECO:0000313" key="8">
    <source>
        <dbReference type="EMBL" id="SRX79017.1"/>
    </source>
</evidence>
<dbReference type="Pfam" id="PF12029">
    <property type="entry name" value="DUF3516"/>
    <property type="match status" value="1"/>
</dbReference>
<dbReference type="SMART" id="SM00487">
    <property type="entry name" value="DEXDc"/>
    <property type="match status" value="1"/>
</dbReference>
<dbReference type="PROSITE" id="PS51194">
    <property type="entry name" value="HELICASE_CTER"/>
    <property type="match status" value="1"/>
</dbReference>
<dbReference type="InterPro" id="IPR050699">
    <property type="entry name" value="RNA-DNA_Helicase"/>
</dbReference>
<dbReference type="PANTHER" id="PTHR12131">
    <property type="entry name" value="ATP-DEPENDENT RNA AND DNA HELICASE"/>
    <property type="match status" value="1"/>
</dbReference>
<dbReference type="InterPro" id="IPR027417">
    <property type="entry name" value="P-loop_NTPase"/>
</dbReference>
<dbReference type="PANTHER" id="PTHR12131:SF1">
    <property type="entry name" value="ATP-DEPENDENT RNA HELICASE SUPV3L1, MITOCHONDRIAL-RELATED"/>
    <property type="match status" value="1"/>
</dbReference>
<keyword evidence="2" id="KW-0378">Hydrolase</keyword>
<evidence type="ECO:0000259" key="7">
    <source>
        <dbReference type="PROSITE" id="PS51194"/>
    </source>
</evidence>
<dbReference type="Gene3D" id="3.40.50.300">
    <property type="entry name" value="P-loop containing nucleotide triphosphate hydrolases"/>
    <property type="match status" value="2"/>
</dbReference>
<dbReference type="SMART" id="SM00490">
    <property type="entry name" value="HELICc"/>
    <property type="match status" value="1"/>
</dbReference>
<evidence type="ECO:0000256" key="5">
    <source>
        <dbReference type="SAM" id="MobiDB-lite"/>
    </source>
</evidence>
<dbReference type="InterPro" id="IPR011545">
    <property type="entry name" value="DEAD/DEAH_box_helicase_dom"/>
</dbReference>
<dbReference type="InterPro" id="IPR014001">
    <property type="entry name" value="Helicase_ATP-bd"/>
</dbReference>
<dbReference type="GO" id="GO:0016787">
    <property type="term" value="F:hydrolase activity"/>
    <property type="evidence" value="ECO:0007669"/>
    <property type="project" value="UniProtKB-KW"/>
</dbReference>
<dbReference type="AlphaFoldDB" id="A0A375YD18"/>
<protein>
    <submittedName>
        <fullName evidence="8">Superfamily II RNA helicase [Blastococcus saxobsidens DD2]</fullName>
    </submittedName>
</protein>
<dbReference type="GO" id="GO:0004386">
    <property type="term" value="F:helicase activity"/>
    <property type="evidence" value="ECO:0007669"/>
    <property type="project" value="UniProtKB-KW"/>
</dbReference>
<sequence length="848" mass="93058">MPTPLPTPLLDDPGDLSELFTVRGDADELFTRFAAWAEGNGTTLYPAQEEALIELVSGSNVILATPTGSGKSLVATGAIYAQLAAGGVSFYTAPIKALVSEKFFALCEVFGAANVGMLTGDAAVNADAPIIACTAEILANVALREGADADIGLCVMDEFHFYGDPDRGWAWQVPLLELPKAQFLLMSATLGDVTFLREDLTRRTGRPTALVANAERPVPLYFSYATTPMHETIQELVDTKQSPIYVVHFTQASALERAQALMSVNVSSKEEKAAIADHIGAFRFSSAFGATLSRLVRHGIGVHHAGMLPKYRRLVEQLAQAGLLKVICGTDTLGVGINVPIRTVVFSALSKYDGVRTRLLNAREFHQIAGRAGRAGFDTAGTVVVQAPDHEVENLKQLAKVADDPKKRRKLVRRKAPEGMVPWSEATMTKLVDAAPEPLTSHMRVTTAMILDVVDRPGDPFAAMRRLLTDNHEPRKRQLKLIREAVGIARSLLQAGVVERLPEPEPDGRRYRLTVDLPPDFALNQPLSTFALAAIDLLDAGAESYALDVVSVIEATLEDPRQILAAQLKRARGEAVAQMKADGVEYDERIELLDDITYPKPLEELLGHAYAVYLQSNPWAADGKLSPKSVVREMWERGMTFREYVSEYGLTRVEGAVLRYLSDAFKALRSGVPAAARTDELTDIVEWLGELVRQVDSSLLDEWEQLTSPDQPHDQPVAVPARPRPLTGNERAFTAMVRNALFRRVELFARERWEELAALDGRAGLSVQQWREIGDDYFDEHDDVGTGADARGPALLIIDRQARTWRVRQILDDPAGDHDWGFEVEVDLDASDEEGVPVLRLLSAGRLD</sequence>
<dbReference type="InterPro" id="IPR001650">
    <property type="entry name" value="Helicase_C-like"/>
</dbReference>
<dbReference type="GO" id="GO:0003676">
    <property type="term" value="F:nucleic acid binding"/>
    <property type="evidence" value="ECO:0007669"/>
    <property type="project" value="InterPro"/>
</dbReference>
<keyword evidence="3 8" id="KW-0347">Helicase</keyword>
<dbReference type="Pfam" id="PF00270">
    <property type="entry name" value="DEAD"/>
    <property type="match status" value="1"/>
</dbReference>
<dbReference type="EMBL" id="UEGS01000001">
    <property type="protein sequence ID" value="SRX79017.1"/>
    <property type="molecule type" value="Genomic_DNA"/>
</dbReference>
<dbReference type="Pfam" id="PF00271">
    <property type="entry name" value="Helicase_C"/>
    <property type="match status" value="1"/>
</dbReference>
<keyword evidence="9" id="KW-1185">Reference proteome</keyword>
<dbReference type="RefSeq" id="WP_083142499.1">
    <property type="nucleotide sequence ID" value="NZ_MVID01000004.1"/>
</dbReference>
<feature type="region of interest" description="Disordered" evidence="5">
    <location>
        <begin position="706"/>
        <end position="725"/>
    </location>
</feature>
<organism evidence="8 9">
    <name type="scientific">Mycolicibacterium parafortuitum</name>
    <name type="common">Mycobacterium parafortuitum</name>
    <dbReference type="NCBI Taxonomy" id="39692"/>
    <lineage>
        <taxon>Bacteria</taxon>
        <taxon>Bacillati</taxon>
        <taxon>Actinomycetota</taxon>
        <taxon>Actinomycetes</taxon>
        <taxon>Mycobacteriales</taxon>
        <taxon>Mycobacteriaceae</taxon>
        <taxon>Mycolicibacterium</taxon>
    </lineage>
</organism>
<accession>A0A375YD18</accession>
<dbReference type="GO" id="GO:0005524">
    <property type="term" value="F:ATP binding"/>
    <property type="evidence" value="ECO:0007669"/>
    <property type="project" value="UniProtKB-KW"/>
</dbReference>
<keyword evidence="1" id="KW-0547">Nucleotide-binding</keyword>
<reference evidence="8 9" key="1">
    <citation type="submission" date="2018-05" db="EMBL/GenBank/DDBJ databases">
        <authorList>
            <consortium name="IHU Genomes"/>
        </authorList>
    </citation>
    <scope>NUCLEOTIDE SEQUENCE [LARGE SCALE GENOMIC DNA]</scope>
    <source>
        <strain evidence="8 9">P7335</strain>
    </source>
</reference>
<dbReference type="STRING" id="39692.BST38_06720"/>
<dbReference type="InterPro" id="IPR021904">
    <property type="entry name" value="DUF3516"/>
</dbReference>